<proteinExistence type="predicted"/>
<evidence type="ECO:0000256" key="1">
    <source>
        <dbReference type="SAM" id="MobiDB-lite"/>
    </source>
</evidence>
<dbReference type="EMBL" id="JACSDY010000005">
    <property type="protein sequence ID" value="KAF7427597.1"/>
    <property type="molecule type" value="Genomic_DNA"/>
</dbReference>
<dbReference type="Proteomes" id="UP000600918">
    <property type="component" value="Unassembled WGS sequence"/>
</dbReference>
<comment type="caution">
    <text evidence="2">The sequence shown here is derived from an EMBL/GenBank/DDBJ whole genome shotgun (WGS) entry which is preliminary data.</text>
</comment>
<evidence type="ECO:0000313" key="3">
    <source>
        <dbReference type="Proteomes" id="UP000600918"/>
    </source>
</evidence>
<evidence type="ECO:0000313" key="2">
    <source>
        <dbReference type="EMBL" id="KAF7427597.1"/>
    </source>
</evidence>
<sequence>METMEDSGGQQVDASRGNIAPGLPVARKNCLKIVEAGIDVDTVKQEERRTTVEMDPYKELELYLARVNDDQTDRLDPYMVREGSQSDRPFMTPRETFCVSHPIDLPSDSSESSIFGDLSDNEKYYASKKAVLGDREDRSSSLSIVSSIVRSCGLAPATN</sequence>
<organism evidence="2 3">
    <name type="scientific">Vespula pensylvanica</name>
    <name type="common">Western yellow jacket</name>
    <name type="synonym">Wasp</name>
    <dbReference type="NCBI Taxonomy" id="30213"/>
    <lineage>
        <taxon>Eukaryota</taxon>
        <taxon>Metazoa</taxon>
        <taxon>Ecdysozoa</taxon>
        <taxon>Arthropoda</taxon>
        <taxon>Hexapoda</taxon>
        <taxon>Insecta</taxon>
        <taxon>Pterygota</taxon>
        <taxon>Neoptera</taxon>
        <taxon>Endopterygota</taxon>
        <taxon>Hymenoptera</taxon>
        <taxon>Apocrita</taxon>
        <taxon>Aculeata</taxon>
        <taxon>Vespoidea</taxon>
        <taxon>Vespidae</taxon>
        <taxon>Vespinae</taxon>
        <taxon>Vespula</taxon>
    </lineage>
</organism>
<feature type="region of interest" description="Disordered" evidence="1">
    <location>
        <begin position="1"/>
        <end position="21"/>
    </location>
</feature>
<keyword evidence="3" id="KW-1185">Reference proteome</keyword>
<reference evidence="2" key="1">
    <citation type="journal article" date="2020" name="G3 (Bethesda)">
        <title>High-Quality Assemblies for Three Invasive Social Wasps from the &lt;i&gt;Vespula&lt;/i&gt; Genus.</title>
        <authorList>
            <person name="Harrop T.W.R."/>
            <person name="Guhlin J."/>
            <person name="McLaughlin G.M."/>
            <person name="Permina E."/>
            <person name="Stockwell P."/>
            <person name="Gilligan J."/>
            <person name="Le Lec M.F."/>
            <person name="Gruber M.A.M."/>
            <person name="Quinn O."/>
            <person name="Lovegrove M."/>
            <person name="Duncan E.J."/>
            <person name="Remnant E.J."/>
            <person name="Van Eeckhoven J."/>
            <person name="Graham B."/>
            <person name="Knapp R.A."/>
            <person name="Langford K.W."/>
            <person name="Kronenberg Z."/>
            <person name="Press M.O."/>
            <person name="Eacker S.M."/>
            <person name="Wilson-Rankin E.E."/>
            <person name="Purcell J."/>
            <person name="Lester P.J."/>
            <person name="Dearden P.K."/>
        </authorList>
    </citation>
    <scope>NUCLEOTIDE SEQUENCE</scope>
    <source>
        <strain evidence="2">Volc-1</strain>
    </source>
</reference>
<accession>A0A834P4F6</accession>
<dbReference type="AlphaFoldDB" id="A0A834P4F6"/>
<name>A0A834P4F6_VESPE</name>
<protein>
    <submittedName>
        <fullName evidence="2">Uncharacterized protein</fullName>
    </submittedName>
</protein>
<gene>
    <name evidence="2" type="ORF">H0235_007291</name>
</gene>